<sequence length="143" mass="15466">MGVFDSHEISSESSISLASSVFTHDPDFSPYDSYAVDSDAPDDMDVDVDDDVHHHQHYGPPTYESLMLENATVRSDADFFSVTGWTTATIGSSSVVSTSDRMPHSGLRLGLSSGSRSPSPGTPAFRLVDDQSRSCLTRGRPCF</sequence>
<dbReference type="AlphaFoldDB" id="A0A0M9EWF7"/>
<evidence type="ECO:0000313" key="2">
    <source>
        <dbReference type="EMBL" id="KPA41010.1"/>
    </source>
</evidence>
<comment type="caution">
    <text evidence="2">The sequence shown here is derived from an EMBL/GenBank/DDBJ whole genome shotgun (WGS) entry which is preliminary data.</text>
</comment>
<dbReference type="EMBL" id="JXCE01000111">
    <property type="protein sequence ID" value="KPA41010.1"/>
    <property type="molecule type" value="Genomic_DNA"/>
</dbReference>
<feature type="compositionally biased region" description="Low complexity" evidence="1">
    <location>
        <begin position="105"/>
        <end position="119"/>
    </location>
</feature>
<proteinExistence type="predicted"/>
<dbReference type="OrthoDB" id="5100854at2759"/>
<keyword evidence="3" id="KW-1185">Reference proteome</keyword>
<feature type="region of interest" description="Disordered" evidence="1">
    <location>
        <begin position="36"/>
        <end position="60"/>
    </location>
</feature>
<organism evidence="2 3">
    <name type="scientific">Fusarium langsethiae</name>
    <dbReference type="NCBI Taxonomy" id="179993"/>
    <lineage>
        <taxon>Eukaryota</taxon>
        <taxon>Fungi</taxon>
        <taxon>Dikarya</taxon>
        <taxon>Ascomycota</taxon>
        <taxon>Pezizomycotina</taxon>
        <taxon>Sordariomycetes</taxon>
        <taxon>Hypocreomycetidae</taxon>
        <taxon>Hypocreales</taxon>
        <taxon>Nectriaceae</taxon>
        <taxon>Fusarium</taxon>
    </lineage>
</organism>
<name>A0A0M9EWF7_FUSLA</name>
<evidence type="ECO:0000313" key="3">
    <source>
        <dbReference type="Proteomes" id="UP000037904"/>
    </source>
</evidence>
<evidence type="ECO:0000256" key="1">
    <source>
        <dbReference type="SAM" id="MobiDB-lite"/>
    </source>
</evidence>
<feature type="region of interest" description="Disordered" evidence="1">
    <location>
        <begin position="93"/>
        <end position="127"/>
    </location>
</feature>
<protein>
    <submittedName>
        <fullName evidence="2">Uncharacterized protein</fullName>
    </submittedName>
</protein>
<feature type="compositionally biased region" description="Acidic residues" evidence="1">
    <location>
        <begin position="39"/>
        <end position="50"/>
    </location>
</feature>
<gene>
    <name evidence="2" type="ORF">FLAG1_06105</name>
</gene>
<reference evidence="2 3" key="1">
    <citation type="submission" date="2015-04" db="EMBL/GenBank/DDBJ databases">
        <title>The draft genome sequence of Fusarium langsethiae, a T-2/HT-2 mycotoxin producer.</title>
        <authorList>
            <person name="Lysoe E."/>
            <person name="Divon H.H."/>
            <person name="Terzi V."/>
            <person name="Orru L."/>
            <person name="Lamontanara A."/>
            <person name="Kolseth A.-K."/>
            <person name="Frandsen R.J."/>
            <person name="Nielsen K."/>
            <person name="Thrane U."/>
        </authorList>
    </citation>
    <scope>NUCLEOTIDE SEQUENCE [LARGE SCALE GENOMIC DNA]</scope>
    <source>
        <strain evidence="2 3">Fl201059</strain>
    </source>
</reference>
<accession>A0A0M9EWF7</accession>
<dbReference type="Proteomes" id="UP000037904">
    <property type="component" value="Unassembled WGS sequence"/>
</dbReference>